<dbReference type="Pfam" id="PF00893">
    <property type="entry name" value="Multi_Drug_Res"/>
    <property type="match status" value="1"/>
</dbReference>
<evidence type="ECO:0000256" key="3">
    <source>
        <dbReference type="ARBA" id="ARBA00022475"/>
    </source>
</evidence>
<organism evidence="10 11">
    <name type="scientific">Campylobacter avium LMG 24591</name>
    <dbReference type="NCBI Taxonomy" id="522484"/>
    <lineage>
        <taxon>Bacteria</taxon>
        <taxon>Pseudomonadati</taxon>
        <taxon>Campylobacterota</taxon>
        <taxon>Epsilonproteobacteria</taxon>
        <taxon>Campylobacterales</taxon>
        <taxon>Campylobacteraceae</taxon>
        <taxon>Campylobacter</taxon>
    </lineage>
</organism>
<feature type="transmembrane region" description="Helical" evidence="9">
    <location>
        <begin position="84"/>
        <end position="101"/>
    </location>
</feature>
<dbReference type="Proteomes" id="UP000201169">
    <property type="component" value="Chromosome"/>
</dbReference>
<dbReference type="SUPFAM" id="SSF103481">
    <property type="entry name" value="Multidrug resistance efflux transporter EmrE"/>
    <property type="match status" value="1"/>
</dbReference>
<dbReference type="PANTHER" id="PTHR30561">
    <property type="entry name" value="SMR FAMILY PROTON-DEPENDENT DRUG EFFLUX TRANSPORTER SUGE"/>
    <property type="match status" value="1"/>
</dbReference>
<dbReference type="InterPro" id="IPR000390">
    <property type="entry name" value="Small_drug/metabolite_transptr"/>
</dbReference>
<feature type="transmembrane region" description="Helical" evidence="9">
    <location>
        <begin position="57"/>
        <end position="78"/>
    </location>
</feature>
<evidence type="ECO:0000256" key="8">
    <source>
        <dbReference type="RuleBase" id="RU003942"/>
    </source>
</evidence>
<keyword evidence="5 9" id="KW-1133">Transmembrane helix</keyword>
<feature type="transmembrane region" description="Helical" evidence="9">
    <location>
        <begin position="30"/>
        <end position="50"/>
    </location>
</feature>
<name>A0A222MVR4_9BACT</name>
<keyword evidence="11" id="KW-1185">Reference proteome</keyword>
<reference evidence="10 11" key="1">
    <citation type="submission" date="2017-07" db="EMBL/GenBank/DDBJ databases">
        <title>Analysis of two Campylobacter avium genomes and identification of a novel hippuricase gene.</title>
        <authorList>
            <person name="Miller W.G."/>
            <person name="Chapman M.H."/>
            <person name="Yee E."/>
            <person name="Revez J."/>
            <person name="Bono J.L."/>
            <person name="Rossi M."/>
        </authorList>
    </citation>
    <scope>NUCLEOTIDE SEQUENCE [LARGE SCALE GENOMIC DNA]</scope>
    <source>
        <strain evidence="10 11">LMG 24591</strain>
    </source>
</reference>
<dbReference type="EMBL" id="CP022347">
    <property type="protein sequence ID" value="ASQ29999.1"/>
    <property type="molecule type" value="Genomic_DNA"/>
</dbReference>
<protein>
    <submittedName>
        <fullName evidence="10">Multidrug efflux system protein, EmrE family</fullName>
    </submittedName>
</protein>
<evidence type="ECO:0000256" key="2">
    <source>
        <dbReference type="ARBA" id="ARBA00022448"/>
    </source>
</evidence>
<dbReference type="GO" id="GO:0005886">
    <property type="term" value="C:plasma membrane"/>
    <property type="evidence" value="ECO:0007669"/>
    <property type="project" value="UniProtKB-SubCell"/>
</dbReference>
<evidence type="ECO:0000313" key="10">
    <source>
        <dbReference type="EMBL" id="ASQ29999.1"/>
    </source>
</evidence>
<dbReference type="InterPro" id="IPR045324">
    <property type="entry name" value="Small_multidrug_res"/>
</dbReference>
<comment type="similarity">
    <text evidence="7 8">Belongs to the drug/metabolite transporter (DMT) superfamily. Small multidrug resistance (SMR) (TC 2.A.7.1) family.</text>
</comment>
<dbReference type="OrthoDB" id="5465142at2"/>
<dbReference type="GO" id="GO:0022857">
    <property type="term" value="F:transmembrane transporter activity"/>
    <property type="evidence" value="ECO:0007669"/>
    <property type="project" value="InterPro"/>
</dbReference>
<dbReference type="RefSeq" id="WP_094324787.1">
    <property type="nucleotide sequence ID" value="NZ_CP022347.1"/>
</dbReference>
<evidence type="ECO:0000256" key="1">
    <source>
        <dbReference type="ARBA" id="ARBA00004651"/>
    </source>
</evidence>
<evidence type="ECO:0000256" key="9">
    <source>
        <dbReference type="SAM" id="Phobius"/>
    </source>
</evidence>
<dbReference type="InterPro" id="IPR037185">
    <property type="entry name" value="EmrE-like"/>
</dbReference>
<evidence type="ECO:0000313" key="11">
    <source>
        <dbReference type="Proteomes" id="UP000201169"/>
    </source>
</evidence>
<keyword evidence="6 9" id="KW-0472">Membrane</keyword>
<dbReference type="KEGG" id="cavi:CAV_0331"/>
<evidence type="ECO:0000256" key="7">
    <source>
        <dbReference type="ARBA" id="ARBA00038032"/>
    </source>
</evidence>
<keyword evidence="3" id="KW-1003">Cell membrane</keyword>
<proteinExistence type="inferred from homology"/>
<dbReference type="AlphaFoldDB" id="A0A222MVR4"/>
<dbReference type="Gene3D" id="1.10.3730.20">
    <property type="match status" value="1"/>
</dbReference>
<dbReference type="PANTHER" id="PTHR30561:SF1">
    <property type="entry name" value="MULTIDRUG TRANSPORTER EMRE"/>
    <property type="match status" value="1"/>
</dbReference>
<evidence type="ECO:0000256" key="5">
    <source>
        <dbReference type="ARBA" id="ARBA00022989"/>
    </source>
</evidence>
<keyword evidence="2" id="KW-0813">Transport</keyword>
<evidence type="ECO:0000256" key="4">
    <source>
        <dbReference type="ARBA" id="ARBA00022692"/>
    </source>
</evidence>
<accession>A0A222MVR4</accession>
<keyword evidence="4 8" id="KW-0812">Transmembrane</keyword>
<comment type="subcellular location">
    <subcellularLocation>
        <location evidence="1 8">Cell membrane</location>
        <topology evidence="1 8">Multi-pass membrane protein</topology>
    </subcellularLocation>
</comment>
<sequence length="102" mass="11390">MYIFIIIFSALLDIIANLLLKKSDGFKHYLWGLASIFFAILAFVLLYFSLEYVPLSVAYSTWGAFGIIGTCLGGYIFFKEKLNFIGILGIVVVIIAVILLNL</sequence>
<gene>
    <name evidence="10" type="ORF">CAV_0331</name>
</gene>
<evidence type="ECO:0000256" key="6">
    <source>
        <dbReference type="ARBA" id="ARBA00023136"/>
    </source>
</evidence>